<name>A0A193QLW7_SODGM</name>
<dbReference type="Proteomes" id="UP000245838">
    <property type="component" value="Chromosome sggmmb4_Chromosome"/>
</dbReference>
<sequence>MQTSRLNDSGNKEGRQEGRIQIACQLLANGVDRAVVRLSTGLTDNELDNLPAPQ</sequence>
<dbReference type="AlphaFoldDB" id="A0A193QLW7"/>
<evidence type="ECO:0000313" key="2">
    <source>
        <dbReference type="Proteomes" id="UP000245838"/>
    </source>
</evidence>
<organism evidence="1 2">
    <name type="scientific">Sodalis glossinidius (strain morsitans)</name>
    <dbReference type="NCBI Taxonomy" id="343509"/>
    <lineage>
        <taxon>Bacteria</taxon>
        <taxon>Pseudomonadati</taxon>
        <taxon>Pseudomonadota</taxon>
        <taxon>Gammaproteobacteria</taxon>
        <taxon>Enterobacterales</taxon>
        <taxon>Bruguierivoracaceae</taxon>
        <taxon>Sodalis</taxon>
    </lineage>
</organism>
<gene>
    <name evidence="1" type="ORF">SGGMMB4_04403</name>
</gene>
<evidence type="ECO:0000313" key="1">
    <source>
        <dbReference type="EMBL" id="CRL46093.1"/>
    </source>
</evidence>
<proteinExistence type="predicted"/>
<protein>
    <recommendedName>
        <fullName evidence="3">Transposase</fullName>
    </recommendedName>
</protein>
<accession>A0A193QLW7</accession>
<reference evidence="1 2" key="1">
    <citation type="submission" date="2015-05" db="EMBL/GenBank/DDBJ databases">
        <authorList>
            <person name="Goodhead I."/>
        </authorList>
    </citation>
    <scope>NUCLEOTIDE SEQUENCE [LARGE SCALE GENOMIC DNA]</scope>
    <source>
        <strain evidence="2">morsitans</strain>
    </source>
</reference>
<dbReference type="RefSeq" id="WP_158302376.1">
    <property type="nucleotide sequence ID" value="NC_007712.1"/>
</dbReference>
<dbReference type="EMBL" id="LN854557">
    <property type="protein sequence ID" value="CRL46093.1"/>
    <property type="molecule type" value="Genomic_DNA"/>
</dbReference>
<evidence type="ECO:0008006" key="3">
    <source>
        <dbReference type="Google" id="ProtNLM"/>
    </source>
</evidence>